<dbReference type="CDD" id="cd00583">
    <property type="entry name" value="MutH-like"/>
    <property type="match status" value="1"/>
</dbReference>
<keyword evidence="4 7" id="KW-0227">DNA damage</keyword>
<dbReference type="RefSeq" id="WP_014107581.1">
    <property type="nucleotide sequence ID" value="NC_016041.1"/>
</dbReference>
<dbReference type="Pfam" id="PF02976">
    <property type="entry name" value="MutH"/>
    <property type="match status" value="1"/>
</dbReference>
<evidence type="ECO:0000256" key="4">
    <source>
        <dbReference type="ARBA" id="ARBA00022763"/>
    </source>
</evidence>
<dbReference type="GO" id="GO:0004519">
    <property type="term" value="F:endonuclease activity"/>
    <property type="evidence" value="ECO:0007669"/>
    <property type="project" value="UniProtKB-UniRule"/>
</dbReference>
<name>G4QJP4_GLANF</name>
<dbReference type="InterPro" id="IPR011337">
    <property type="entry name" value="DNA_rep_MutH/RE_typeII_Sau3AI"/>
</dbReference>
<dbReference type="EMBL" id="CP003060">
    <property type="protein sequence ID" value="AEP28704.1"/>
    <property type="molecule type" value="Genomic_DNA"/>
</dbReference>
<dbReference type="GO" id="GO:0006298">
    <property type="term" value="P:mismatch repair"/>
    <property type="evidence" value="ECO:0007669"/>
    <property type="project" value="UniProtKB-UniRule"/>
</dbReference>
<keyword evidence="6 7" id="KW-0234">DNA repair</keyword>
<evidence type="ECO:0000313" key="9">
    <source>
        <dbReference type="EMBL" id="AEP28704.1"/>
    </source>
</evidence>
<evidence type="ECO:0000256" key="5">
    <source>
        <dbReference type="ARBA" id="ARBA00022801"/>
    </source>
</evidence>
<comment type="similarity">
    <text evidence="7">Belongs to the MutH family.</text>
</comment>
<evidence type="ECO:0000256" key="6">
    <source>
        <dbReference type="ARBA" id="ARBA00023204"/>
    </source>
</evidence>
<dbReference type="KEGG" id="gni:GNIT_0550"/>
<dbReference type="NCBIfam" id="TIGR02248">
    <property type="entry name" value="mutH_TIGR"/>
    <property type="match status" value="1"/>
</dbReference>
<dbReference type="HAMAP" id="MF_00759">
    <property type="entry name" value="MutH"/>
    <property type="match status" value="1"/>
</dbReference>
<evidence type="ECO:0000256" key="1">
    <source>
        <dbReference type="ARBA" id="ARBA00022490"/>
    </source>
</evidence>
<reference evidence="9 10" key="1">
    <citation type="journal article" date="2011" name="J. Bacteriol.">
        <title>Complete genome sequence of seawater bacterium Glaciecola nitratireducens FR1064T.</title>
        <authorList>
            <person name="Bian F."/>
            <person name="Qin Q.L."/>
            <person name="Xie B.B."/>
            <person name="Shu Y.L."/>
            <person name="Zhang X.Y."/>
            <person name="Yu Y."/>
            <person name="Chen B."/>
            <person name="Chen X.L."/>
            <person name="Zhou B.C."/>
            <person name="Zhang Y.Z."/>
        </authorList>
    </citation>
    <scope>NUCLEOTIDE SEQUENCE [LARGE SCALE GENOMIC DNA]</scope>
    <source>
        <strain evidence="10">JCM 12485 / KCTC 12276 / FR1064</strain>
    </source>
</reference>
<evidence type="ECO:0000256" key="3">
    <source>
        <dbReference type="ARBA" id="ARBA00022759"/>
    </source>
</evidence>
<dbReference type="GO" id="GO:0003677">
    <property type="term" value="F:DNA binding"/>
    <property type="evidence" value="ECO:0007669"/>
    <property type="project" value="InterPro"/>
</dbReference>
<comment type="subcellular location">
    <subcellularLocation>
        <location evidence="7">Cytoplasm</location>
    </subcellularLocation>
</comment>
<dbReference type="InterPro" id="IPR011335">
    <property type="entry name" value="Restrct_endonuc-II-like"/>
</dbReference>
<dbReference type="GO" id="GO:0006304">
    <property type="term" value="P:DNA modification"/>
    <property type="evidence" value="ECO:0007669"/>
    <property type="project" value="InterPro"/>
</dbReference>
<proteinExistence type="inferred from homology"/>
<keyword evidence="5 7" id="KW-0378">Hydrolase</keyword>
<keyword evidence="2 7" id="KW-0540">Nuclease</keyword>
<evidence type="ECO:0000256" key="2">
    <source>
        <dbReference type="ARBA" id="ARBA00022722"/>
    </source>
</evidence>
<dbReference type="HOGENOM" id="CLU_086669_0_0_6"/>
<feature type="domain" description="DNA mismatch repair MutH/Type II restriction enzyme Sau3AI" evidence="8">
    <location>
        <begin position="59"/>
        <end position="157"/>
    </location>
</feature>
<dbReference type="SMART" id="SM00927">
    <property type="entry name" value="MutH"/>
    <property type="match status" value="1"/>
</dbReference>
<dbReference type="eggNOG" id="COG3066">
    <property type="taxonomic scope" value="Bacteria"/>
</dbReference>
<evidence type="ECO:0000256" key="7">
    <source>
        <dbReference type="HAMAP-Rule" id="MF_00759"/>
    </source>
</evidence>
<evidence type="ECO:0000259" key="8">
    <source>
        <dbReference type="SMART" id="SM00927"/>
    </source>
</evidence>
<keyword evidence="1 7" id="KW-0963">Cytoplasm</keyword>
<dbReference type="InterPro" id="IPR037057">
    <property type="entry name" value="DNA_rep_MutH/T2_RE_sf"/>
</dbReference>
<gene>
    <name evidence="7 9" type="primary">mutH</name>
    <name evidence="9" type="ordered locus">GNIT_0550</name>
</gene>
<dbReference type="OrthoDB" id="5634909at2"/>
<organism evidence="9 10">
    <name type="scientific">Glaciecola nitratireducens (strain JCM 12485 / KCTC 12276 / FR1064)</name>
    <dbReference type="NCBI Taxonomy" id="1085623"/>
    <lineage>
        <taxon>Bacteria</taxon>
        <taxon>Pseudomonadati</taxon>
        <taxon>Pseudomonadota</taxon>
        <taxon>Gammaproteobacteria</taxon>
        <taxon>Alteromonadales</taxon>
        <taxon>Alteromonadaceae</taxon>
        <taxon>Brumicola</taxon>
    </lineage>
</organism>
<dbReference type="SUPFAM" id="SSF52980">
    <property type="entry name" value="Restriction endonuclease-like"/>
    <property type="match status" value="1"/>
</dbReference>
<dbReference type="Gene3D" id="3.40.600.10">
    <property type="entry name" value="DNA mismatch repair MutH/Restriction endonuclease, type II"/>
    <property type="match status" value="1"/>
</dbReference>
<protein>
    <recommendedName>
        <fullName evidence="7">DNA mismatch repair protein MutH</fullName>
    </recommendedName>
    <alternativeName>
        <fullName evidence="7">Methyl-directed mismatch repair protein</fullName>
    </alternativeName>
</protein>
<keyword evidence="3 7" id="KW-0255">Endonuclease</keyword>
<dbReference type="AlphaFoldDB" id="G4QJP4"/>
<dbReference type="GO" id="GO:0016787">
    <property type="term" value="F:hydrolase activity"/>
    <property type="evidence" value="ECO:0007669"/>
    <property type="project" value="UniProtKB-KW"/>
</dbReference>
<comment type="function">
    <text evidence="7">Sequence-specific endonuclease that cleaves unmethylated GATC sequences. It is involved in DNA mismatch repair.</text>
</comment>
<dbReference type="Proteomes" id="UP000009282">
    <property type="component" value="Chromosome"/>
</dbReference>
<accession>G4QJP4</accession>
<evidence type="ECO:0000313" key="10">
    <source>
        <dbReference type="Proteomes" id="UP000009282"/>
    </source>
</evidence>
<dbReference type="STRING" id="1085623.GNIT_0550"/>
<dbReference type="NCBIfam" id="NF003458">
    <property type="entry name" value="PRK05070.1"/>
    <property type="match status" value="1"/>
</dbReference>
<sequence>MQSIKTPKTAPSTIEELMQRARGLAGLSLGDLARAANIQIPANFKTQKGWTGQLIELWLGASAGSKPEQDFPELGVELKTLPLSYSNKPLETTYVCYAPLTNNTGVNWENSNVRNKLQRVLWLPVQGEREIPPAERIVGSPVLWQPNSHQNAQLQHDWEELMDMISLGQVERIDATVGSYLQLRPKAANGSVVTEAIGEDGQIIKTRPRGFYLRKNFTQDILESAFLG</sequence>
<keyword evidence="10" id="KW-1185">Reference proteome</keyword>
<dbReference type="GO" id="GO:0005737">
    <property type="term" value="C:cytoplasm"/>
    <property type="evidence" value="ECO:0007669"/>
    <property type="project" value="UniProtKB-SubCell"/>
</dbReference>
<dbReference type="InterPro" id="IPR004230">
    <property type="entry name" value="DNA_mismatch_repair_MutH"/>
</dbReference>